<keyword evidence="5" id="KW-1185">Reference proteome</keyword>
<dbReference type="InterPro" id="IPR001647">
    <property type="entry name" value="HTH_TetR"/>
</dbReference>
<organism evidence="4 5">
    <name type="scientific">Branchiibius cervicis</name>
    <dbReference type="NCBI Taxonomy" id="908252"/>
    <lineage>
        <taxon>Bacteria</taxon>
        <taxon>Bacillati</taxon>
        <taxon>Actinomycetota</taxon>
        <taxon>Actinomycetes</taxon>
        <taxon>Micrococcales</taxon>
        <taxon>Dermacoccaceae</taxon>
        <taxon>Branchiibius</taxon>
    </lineage>
</organism>
<evidence type="ECO:0000256" key="1">
    <source>
        <dbReference type="ARBA" id="ARBA00023125"/>
    </source>
</evidence>
<dbReference type="Proteomes" id="UP001596356">
    <property type="component" value="Unassembled WGS sequence"/>
</dbReference>
<evidence type="ECO:0000256" key="2">
    <source>
        <dbReference type="PROSITE-ProRule" id="PRU00335"/>
    </source>
</evidence>
<dbReference type="Gene3D" id="1.10.357.10">
    <property type="entry name" value="Tetracycline Repressor, domain 2"/>
    <property type="match status" value="1"/>
</dbReference>
<feature type="domain" description="HTH tetR-type" evidence="3">
    <location>
        <begin position="22"/>
        <end position="82"/>
    </location>
</feature>
<comment type="caution">
    <text evidence="4">The sequence shown here is derived from an EMBL/GenBank/DDBJ whole genome shotgun (WGS) entry which is preliminary data.</text>
</comment>
<evidence type="ECO:0000313" key="5">
    <source>
        <dbReference type="Proteomes" id="UP001596356"/>
    </source>
</evidence>
<reference evidence="5" key="1">
    <citation type="journal article" date="2019" name="Int. J. Syst. Evol. Microbiol.">
        <title>The Global Catalogue of Microorganisms (GCM) 10K type strain sequencing project: providing services to taxonomists for standard genome sequencing and annotation.</title>
        <authorList>
            <consortium name="The Broad Institute Genomics Platform"/>
            <consortium name="The Broad Institute Genome Sequencing Center for Infectious Disease"/>
            <person name="Wu L."/>
            <person name="Ma J."/>
        </authorList>
    </citation>
    <scope>NUCLEOTIDE SEQUENCE [LARGE SCALE GENOMIC DNA]</scope>
    <source>
        <strain evidence="5">NBRC 106593</strain>
    </source>
</reference>
<dbReference type="PROSITE" id="PS50977">
    <property type="entry name" value="HTH_TETR_2"/>
    <property type="match status" value="1"/>
</dbReference>
<sequence>MSKSLERRRAVRSRRSRPEGTAARQLHLLESAAAVVAEQGLRGLTHRAVDREAGLPEGTCSVYYRTRLALLTALTEHVGARFTSDVAAMGEGFSDEQILNRVFVVNACTRLLHGWTRDATLVIAMGELSFESLRKPTLAPAANHWREMMAFIVETIIERMGISAPEMRSKALVSSLEGIVVSSMKLQPAARERYLRHTIGILVLGILNLDAADVVALDAEQLQLSQ</sequence>
<dbReference type="EMBL" id="JBHSWJ010000002">
    <property type="protein sequence ID" value="MFC6714798.1"/>
    <property type="molecule type" value="Genomic_DNA"/>
</dbReference>
<proteinExistence type="predicted"/>
<dbReference type="Pfam" id="PF17940">
    <property type="entry name" value="TetR_C_31"/>
    <property type="match status" value="1"/>
</dbReference>
<keyword evidence="1 2" id="KW-0238">DNA-binding</keyword>
<dbReference type="SUPFAM" id="SSF46689">
    <property type="entry name" value="Homeodomain-like"/>
    <property type="match status" value="1"/>
</dbReference>
<accession>A0ABW2AW07</accession>
<dbReference type="InterPro" id="IPR041583">
    <property type="entry name" value="TetR_C_31"/>
</dbReference>
<dbReference type="RefSeq" id="WP_377823454.1">
    <property type="nucleotide sequence ID" value="NZ_JBHSWJ010000002.1"/>
</dbReference>
<feature type="DNA-binding region" description="H-T-H motif" evidence="2">
    <location>
        <begin position="45"/>
        <end position="64"/>
    </location>
</feature>
<name>A0ABW2AW07_9MICO</name>
<evidence type="ECO:0000259" key="3">
    <source>
        <dbReference type="PROSITE" id="PS50977"/>
    </source>
</evidence>
<evidence type="ECO:0000313" key="4">
    <source>
        <dbReference type="EMBL" id="MFC6714798.1"/>
    </source>
</evidence>
<dbReference type="InterPro" id="IPR009057">
    <property type="entry name" value="Homeodomain-like_sf"/>
</dbReference>
<gene>
    <name evidence="4" type="ORF">ACFQBT_13645</name>
</gene>
<protein>
    <submittedName>
        <fullName evidence="4">TetR/AcrR family transcriptional regulator</fullName>
    </submittedName>
</protein>